<keyword evidence="2" id="KW-1185">Reference proteome</keyword>
<reference evidence="1 2" key="1">
    <citation type="submission" date="2024-07" db="EMBL/GenBank/DDBJ databases">
        <title>Novel bacterial strain Erwinia sp. OPT-41 promoting growth of various crops.</title>
        <authorList>
            <person name="Egorshina A."/>
            <person name="Lukyantsev M.A."/>
            <person name="Golubev S.N."/>
            <person name="Muratova A.Y."/>
            <person name="Bulygina E.A."/>
        </authorList>
    </citation>
    <scope>NUCLEOTIDE SEQUENCE [LARGE SCALE GENOMIC DNA]</scope>
    <source>
        <strain evidence="1 2">OPT-41</strain>
    </source>
</reference>
<dbReference type="EMBL" id="JBGCUC010000008">
    <property type="protein sequence ID" value="MFG6076892.1"/>
    <property type="molecule type" value="Genomic_DNA"/>
</dbReference>
<name>A0ABW7CLC9_9GAMM</name>
<sequence>MNFIHTPYQTGVALREDVFHRQFEIRVIGMTEYPEDDPIYGSYYREEILTVCESSTISGAVEKLARLYETDSWPIRDEDEDYYDSELGHDCGPLSFSPRFAEIYDRQSRRVLCGDFSQGLIWFMPLTPPQDIATLQAKQCSLREEAAFESGWDNYSTARELRAQVTRLDMYLTDKRYACLPEVKNLATRRYNPESGHLWRDPDTASYS</sequence>
<evidence type="ECO:0000313" key="1">
    <source>
        <dbReference type="EMBL" id="MFG6076892.1"/>
    </source>
</evidence>
<gene>
    <name evidence="1" type="ORF">AB3U87_11035</name>
</gene>
<dbReference type="RefSeq" id="WP_394148990.1">
    <property type="nucleotide sequence ID" value="NZ_JBGCUC010000008.1"/>
</dbReference>
<evidence type="ECO:0000313" key="2">
    <source>
        <dbReference type="Proteomes" id="UP001605250"/>
    </source>
</evidence>
<accession>A0ABW7CLC9</accession>
<organism evidence="1 2">
    <name type="scientific">Erwinia plantamica</name>
    <dbReference type="NCBI Taxonomy" id="3237104"/>
    <lineage>
        <taxon>Bacteria</taxon>
        <taxon>Pseudomonadati</taxon>
        <taxon>Pseudomonadota</taxon>
        <taxon>Gammaproteobacteria</taxon>
        <taxon>Enterobacterales</taxon>
        <taxon>Erwiniaceae</taxon>
        <taxon>Erwinia</taxon>
    </lineage>
</organism>
<dbReference type="Proteomes" id="UP001605250">
    <property type="component" value="Unassembled WGS sequence"/>
</dbReference>
<proteinExistence type="predicted"/>
<protein>
    <submittedName>
        <fullName evidence="1">Uncharacterized protein</fullName>
    </submittedName>
</protein>
<comment type="caution">
    <text evidence="1">The sequence shown here is derived from an EMBL/GenBank/DDBJ whole genome shotgun (WGS) entry which is preliminary data.</text>
</comment>